<evidence type="ECO:0000313" key="17">
    <source>
        <dbReference type="Proteomes" id="UP000325187"/>
    </source>
</evidence>
<protein>
    <recommendedName>
        <fullName evidence="4 12">Heme exporter protein D</fullName>
    </recommendedName>
</protein>
<comment type="caution">
    <text evidence="14">The sequence shown here is derived from an EMBL/GenBank/DDBJ whole genome shotgun (WGS) entry which is preliminary data.</text>
</comment>
<keyword evidence="8 12" id="KW-0812">Transmembrane</keyword>
<evidence type="ECO:0000256" key="7">
    <source>
        <dbReference type="ARBA" id="ARBA00022519"/>
    </source>
</evidence>
<evidence type="ECO:0000256" key="10">
    <source>
        <dbReference type="ARBA" id="ARBA00022989"/>
    </source>
</evidence>
<dbReference type="EMBL" id="BKCL01000003">
    <property type="protein sequence ID" value="GEQ97703.1"/>
    <property type="molecule type" value="Genomic_DNA"/>
</dbReference>
<reference evidence="16 17" key="1">
    <citation type="submission" date="2019-09" db="EMBL/GenBank/DDBJ databases">
        <title>NBRP : Genome information of microbial organism related human and environment.</title>
        <authorList>
            <person name="Hattori M."/>
            <person name="Oshima K."/>
            <person name="Inaba H."/>
            <person name="Suda W."/>
            <person name="Sakamoto M."/>
            <person name="Iino T."/>
            <person name="Kitahara M."/>
            <person name="Oshida Y."/>
            <person name="Iida T."/>
            <person name="Kudo T."/>
            <person name="Itoh T."/>
            <person name="Ohkuma M."/>
        </authorList>
    </citation>
    <scope>NUCLEOTIDE SEQUENCE [LARGE SCALE GENOMIC DNA]</scope>
    <source>
        <strain evidence="14 16">Hi-2</strain>
        <strain evidence="15 17">Mie-1</strain>
    </source>
</reference>
<keyword evidence="10 12" id="KW-1133">Transmembrane helix</keyword>
<accession>A0A5A7MR70</accession>
<dbReference type="Proteomes" id="UP000322084">
    <property type="component" value="Unassembled WGS sequence"/>
</dbReference>
<organism evidence="14 16">
    <name type="scientific">Iodidimonas gelatinilytica</name>
    <dbReference type="NCBI Taxonomy" id="1236966"/>
    <lineage>
        <taxon>Bacteria</taxon>
        <taxon>Pseudomonadati</taxon>
        <taxon>Pseudomonadota</taxon>
        <taxon>Alphaproteobacteria</taxon>
        <taxon>Iodidimonadales</taxon>
        <taxon>Iodidimonadaceae</taxon>
        <taxon>Iodidimonas</taxon>
    </lineage>
</organism>
<keyword evidence="9 12" id="KW-0201">Cytochrome c-type biogenesis</keyword>
<dbReference type="GO" id="GO:0017004">
    <property type="term" value="P:cytochrome complex assembly"/>
    <property type="evidence" value="ECO:0007669"/>
    <property type="project" value="UniProtKB-KW"/>
</dbReference>
<evidence type="ECO:0000256" key="3">
    <source>
        <dbReference type="ARBA" id="ARBA00008741"/>
    </source>
</evidence>
<dbReference type="Proteomes" id="UP000325187">
    <property type="component" value="Unassembled WGS sequence"/>
</dbReference>
<keyword evidence="5 12" id="KW-0813">Transport</keyword>
<dbReference type="GO" id="GO:0005886">
    <property type="term" value="C:plasma membrane"/>
    <property type="evidence" value="ECO:0007669"/>
    <property type="project" value="UniProtKB-SubCell"/>
</dbReference>
<feature type="region of interest" description="Disordered" evidence="13">
    <location>
        <begin position="41"/>
        <end position="67"/>
    </location>
</feature>
<dbReference type="EMBL" id="BKCM01000007">
    <property type="protein sequence ID" value="GER00971.1"/>
    <property type="molecule type" value="Genomic_DNA"/>
</dbReference>
<dbReference type="RefSeq" id="WP_150000128.1">
    <property type="nucleotide sequence ID" value="NZ_BKCL01000003.1"/>
</dbReference>
<dbReference type="Pfam" id="PF04995">
    <property type="entry name" value="CcmD"/>
    <property type="match status" value="1"/>
</dbReference>
<evidence type="ECO:0000256" key="13">
    <source>
        <dbReference type="SAM" id="MobiDB-lite"/>
    </source>
</evidence>
<evidence type="ECO:0000313" key="16">
    <source>
        <dbReference type="Proteomes" id="UP000322084"/>
    </source>
</evidence>
<sequence>MNDFLSMGGYGAYIWACYGLVLIVLLGLGIMSWRTQKTRSHRADALKAAQPRRRPGATLGPSSKGQP</sequence>
<keyword evidence="17" id="KW-1185">Reference proteome</keyword>
<evidence type="ECO:0000256" key="1">
    <source>
        <dbReference type="ARBA" id="ARBA00002442"/>
    </source>
</evidence>
<evidence type="ECO:0000256" key="5">
    <source>
        <dbReference type="ARBA" id="ARBA00022448"/>
    </source>
</evidence>
<evidence type="ECO:0000256" key="9">
    <source>
        <dbReference type="ARBA" id="ARBA00022748"/>
    </source>
</evidence>
<feature type="transmembrane region" description="Helical" evidence="12">
    <location>
        <begin position="12"/>
        <end position="33"/>
    </location>
</feature>
<keyword evidence="6 12" id="KW-1003">Cell membrane</keyword>
<evidence type="ECO:0000256" key="11">
    <source>
        <dbReference type="ARBA" id="ARBA00023136"/>
    </source>
</evidence>
<dbReference type="NCBIfam" id="TIGR03141">
    <property type="entry name" value="cytochro_ccmD"/>
    <property type="match status" value="1"/>
</dbReference>
<dbReference type="InterPro" id="IPR007078">
    <property type="entry name" value="Haem_export_protD_CcmD"/>
</dbReference>
<evidence type="ECO:0000256" key="4">
    <source>
        <dbReference type="ARBA" id="ARBA00016461"/>
    </source>
</evidence>
<evidence type="ECO:0000256" key="6">
    <source>
        <dbReference type="ARBA" id="ARBA00022475"/>
    </source>
</evidence>
<accession>A0A5A7MY24</accession>
<evidence type="ECO:0000256" key="8">
    <source>
        <dbReference type="ARBA" id="ARBA00022692"/>
    </source>
</evidence>
<evidence type="ECO:0000313" key="15">
    <source>
        <dbReference type="EMBL" id="GER00971.1"/>
    </source>
</evidence>
<proteinExistence type="inferred from homology"/>
<comment type="function">
    <text evidence="1 12">Required for the export of heme to the periplasm for the biogenesis of c-type cytochromes.</text>
</comment>
<dbReference type="AlphaFoldDB" id="A0A5A7MR70"/>
<dbReference type="GO" id="GO:0015886">
    <property type="term" value="P:heme transport"/>
    <property type="evidence" value="ECO:0007669"/>
    <property type="project" value="InterPro"/>
</dbReference>
<comment type="similarity">
    <text evidence="3 12">Belongs to the CcmD/CycX/HelD family.</text>
</comment>
<keyword evidence="7 12" id="KW-0997">Cell inner membrane</keyword>
<evidence type="ECO:0000256" key="12">
    <source>
        <dbReference type="RuleBase" id="RU363101"/>
    </source>
</evidence>
<comment type="subcellular location">
    <subcellularLocation>
        <location evidence="2 12">Cell inner membrane</location>
        <topology evidence="2 12">Single-pass membrane protein</topology>
    </subcellularLocation>
</comment>
<gene>
    <name evidence="14" type="ORF">JCM17844_13400</name>
    <name evidence="15" type="ORF">JCM17845_15940</name>
</gene>
<name>A0A5A7MR70_9PROT</name>
<evidence type="ECO:0000313" key="14">
    <source>
        <dbReference type="EMBL" id="GEQ97703.1"/>
    </source>
</evidence>
<keyword evidence="11 12" id="KW-0472">Membrane</keyword>
<evidence type="ECO:0000256" key="2">
    <source>
        <dbReference type="ARBA" id="ARBA00004377"/>
    </source>
</evidence>